<reference evidence="1 2" key="1">
    <citation type="submission" date="2023-07" db="EMBL/GenBank/DDBJ databases">
        <title>Genomic Encyclopedia of Type Strains, Phase IV (KMG-IV): sequencing the most valuable type-strain genomes for metagenomic binning, comparative biology and taxonomic classification.</title>
        <authorList>
            <person name="Goeker M."/>
        </authorList>
    </citation>
    <scope>NUCLEOTIDE SEQUENCE [LARGE SCALE GENOMIC DNA]</scope>
    <source>
        <strain evidence="1 2">DSM 23948</strain>
    </source>
</reference>
<accession>A0ABT9V094</accession>
<dbReference type="InterPro" id="IPR016181">
    <property type="entry name" value="Acyl_CoA_acyltransferase"/>
</dbReference>
<name>A0ABT9V094_9BACL</name>
<dbReference type="Gene3D" id="3.40.630.30">
    <property type="match status" value="1"/>
</dbReference>
<dbReference type="EMBL" id="JAUSTU010000002">
    <property type="protein sequence ID" value="MDQ0154320.1"/>
    <property type="molecule type" value="Genomic_DNA"/>
</dbReference>
<organism evidence="1 2">
    <name type="scientific">Anoxybacillus andreesenii</name>
    <dbReference type="NCBI Taxonomy" id="1325932"/>
    <lineage>
        <taxon>Bacteria</taxon>
        <taxon>Bacillati</taxon>
        <taxon>Bacillota</taxon>
        <taxon>Bacilli</taxon>
        <taxon>Bacillales</taxon>
        <taxon>Anoxybacillaceae</taxon>
        <taxon>Anoxybacillus</taxon>
    </lineage>
</organism>
<sequence length="147" mass="16603">MGMIVRCAQAEDTGKLITFLNEAKLGTDGVKEAIEYFLIMEDETSRIQATLGIEPLGRIGLLRSLAMTTNARENDLLIIFEQMLKLARSKELDHLYLATNKESSLPFFTLLGFERVEQNSLPSELFTSVHVNHILNVDNSMFLKLKL</sequence>
<dbReference type="RefSeq" id="WP_307148929.1">
    <property type="nucleotide sequence ID" value="NZ_JAUSTU010000002.1"/>
</dbReference>
<gene>
    <name evidence="1" type="ORF">J2S07_000624</name>
</gene>
<proteinExistence type="predicted"/>
<evidence type="ECO:0000313" key="1">
    <source>
        <dbReference type="EMBL" id="MDQ0154320.1"/>
    </source>
</evidence>
<keyword evidence="2" id="KW-1185">Reference proteome</keyword>
<dbReference type="Proteomes" id="UP001231362">
    <property type="component" value="Unassembled WGS sequence"/>
</dbReference>
<dbReference type="SUPFAM" id="SSF55729">
    <property type="entry name" value="Acyl-CoA N-acyltransferases (Nat)"/>
    <property type="match status" value="1"/>
</dbReference>
<comment type="caution">
    <text evidence="1">The sequence shown here is derived from an EMBL/GenBank/DDBJ whole genome shotgun (WGS) entry which is preliminary data.</text>
</comment>
<evidence type="ECO:0000313" key="2">
    <source>
        <dbReference type="Proteomes" id="UP001231362"/>
    </source>
</evidence>
<protein>
    <submittedName>
        <fullName evidence="1">N-acetylglutamate synthase-like GNAT family acetyltransferase</fullName>
    </submittedName>
</protein>